<sequence>MAPLPACRGGGRGVPCDGALWRHKGGYPRGSLPRRCSASGRELTAVCPGRESPASQQLHASLCFSSPKRRQQVPPLRGDGERPRRVCRMAKLCKFSTLHQRFSDERLPIAGKPRLLSESSSRGVMRIPIKPGYYMHIIACYYCRRKPNK</sequence>
<dbReference type="Proteomes" id="UP000287033">
    <property type="component" value="Unassembled WGS sequence"/>
</dbReference>
<protein>
    <submittedName>
        <fullName evidence="1">Uncharacterized protein</fullName>
    </submittedName>
</protein>
<gene>
    <name evidence="1" type="ORF">chiPu_0015776</name>
</gene>
<evidence type="ECO:0000313" key="2">
    <source>
        <dbReference type="Proteomes" id="UP000287033"/>
    </source>
</evidence>
<keyword evidence="2" id="KW-1185">Reference proteome</keyword>
<dbReference type="EMBL" id="BEZZ01000971">
    <property type="protein sequence ID" value="GCC37273.1"/>
    <property type="molecule type" value="Genomic_DNA"/>
</dbReference>
<proteinExistence type="predicted"/>
<dbReference type="AlphaFoldDB" id="A0A401T3N3"/>
<reference evidence="1 2" key="1">
    <citation type="journal article" date="2018" name="Nat. Ecol. Evol.">
        <title>Shark genomes provide insights into elasmobranch evolution and the origin of vertebrates.</title>
        <authorList>
            <person name="Hara Y"/>
            <person name="Yamaguchi K"/>
            <person name="Onimaru K"/>
            <person name="Kadota M"/>
            <person name="Koyanagi M"/>
            <person name="Keeley SD"/>
            <person name="Tatsumi K"/>
            <person name="Tanaka K"/>
            <person name="Motone F"/>
            <person name="Kageyama Y"/>
            <person name="Nozu R"/>
            <person name="Adachi N"/>
            <person name="Nishimura O"/>
            <person name="Nakagawa R"/>
            <person name="Tanegashima C"/>
            <person name="Kiyatake I"/>
            <person name="Matsumoto R"/>
            <person name="Murakumo K"/>
            <person name="Nishida K"/>
            <person name="Terakita A"/>
            <person name="Kuratani S"/>
            <person name="Sato K"/>
            <person name="Hyodo S Kuraku.S."/>
        </authorList>
    </citation>
    <scope>NUCLEOTIDE SEQUENCE [LARGE SCALE GENOMIC DNA]</scope>
</reference>
<accession>A0A401T3N3</accession>
<organism evidence="1 2">
    <name type="scientific">Chiloscyllium punctatum</name>
    <name type="common">Brownbanded bambooshark</name>
    <name type="synonym">Hemiscyllium punctatum</name>
    <dbReference type="NCBI Taxonomy" id="137246"/>
    <lineage>
        <taxon>Eukaryota</taxon>
        <taxon>Metazoa</taxon>
        <taxon>Chordata</taxon>
        <taxon>Craniata</taxon>
        <taxon>Vertebrata</taxon>
        <taxon>Chondrichthyes</taxon>
        <taxon>Elasmobranchii</taxon>
        <taxon>Galeomorphii</taxon>
        <taxon>Galeoidea</taxon>
        <taxon>Orectolobiformes</taxon>
        <taxon>Hemiscylliidae</taxon>
        <taxon>Chiloscyllium</taxon>
    </lineage>
</organism>
<comment type="caution">
    <text evidence="1">The sequence shown here is derived from an EMBL/GenBank/DDBJ whole genome shotgun (WGS) entry which is preliminary data.</text>
</comment>
<evidence type="ECO:0000313" key="1">
    <source>
        <dbReference type="EMBL" id="GCC37273.1"/>
    </source>
</evidence>
<name>A0A401T3N3_CHIPU</name>